<comment type="similarity">
    <text evidence="7">Belongs to the binding-protein-dependent transport system permease family.</text>
</comment>
<feature type="transmembrane region" description="Helical" evidence="7">
    <location>
        <begin position="248"/>
        <end position="273"/>
    </location>
</feature>
<feature type="transmembrane region" description="Helical" evidence="7">
    <location>
        <begin position="193"/>
        <end position="212"/>
    </location>
</feature>
<reference evidence="9 10" key="1">
    <citation type="submission" date="2023-04" db="EMBL/GenBank/DDBJ databases">
        <title>Fusibacter bizertensis strain WBS, isolated from littoral bottom sediments of the Arctic seas - biochemical and genomic analysis.</title>
        <authorList>
            <person name="Brioukhanov A.L."/>
        </authorList>
    </citation>
    <scope>NUCLEOTIDE SEQUENCE [LARGE SCALE GENOMIC DNA]</scope>
    <source>
        <strain evidence="9 10">WBS</strain>
    </source>
</reference>
<feature type="transmembrane region" description="Helical" evidence="7">
    <location>
        <begin position="293"/>
        <end position="317"/>
    </location>
</feature>
<dbReference type="CDD" id="cd06261">
    <property type="entry name" value="TM_PBP2"/>
    <property type="match status" value="1"/>
</dbReference>
<evidence type="ECO:0000256" key="4">
    <source>
        <dbReference type="ARBA" id="ARBA00022692"/>
    </source>
</evidence>
<dbReference type="PROSITE" id="PS50928">
    <property type="entry name" value="ABC_TM1"/>
    <property type="match status" value="1"/>
</dbReference>
<organism evidence="9 10">
    <name type="scientific">Fusibacter bizertensis</name>
    <dbReference type="NCBI Taxonomy" id="1488331"/>
    <lineage>
        <taxon>Bacteria</taxon>
        <taxon>Bacillati</taxon>
        <taxon>Bacillota</taxon>
        <taxon>Clostridia</taxon>
        <taxon>Eubacteriales</taxon>
        <taxon>Eubacteriales Family XII. Incertae Sedis</taxon>
        <taxon>Fusibacter</taxon>
    </lineage>
</organism>
<dbReference type="RefSeq" id="WP_281095376.1">
    <property type="nucleotide sequence ID" value="NZ_JARYZI010000012.1"/>
</dbReference>
<dbReference type="PANTHER" id="PTHR30465:SF0">
    <property type="entry name" value="OLIGOPEPTIDE TRANSPORT SYSTEM PERMEASE PROTEIN APPB"/>
    <property type="match status" value="1"/>
</dbReference>
<dbReference type="InterPro" id="IPR035906">
    <property type="entry name" value="MetI-like_sf"/>
</dbReference>
<evidence type="ECO:0000256" key="6">
    <source>
        <dbReference type="ARBA" id="ARBA00023136"/>
    </source>
</evidence>
<sequence length="328" mass="36971">MWKFIMKSLFAIVILLTVTMITFFFMDMRPVKAEERALNKTGVISQAKIELQKEALGYNDPIHTRYLRWLGNVFKGDLGYYYDRDSTVNNYLFIFMGRSLLLNGVAFIVSLAISIPLGILAAMKARKASDTIILVLTMIFTSVPSFYFGVLIILYFVKYVPGLLPISGIGDVLLRARGYPNIWVQITDTAHHMVLPVLSISVVWIGTMVPFIRHAMLDVIHQDYVRTAKSKGLTNFAVFFKHTFRNALLPLISVASMLLPTLIISNILVEKVFSWPGMGMLFIESLNFGERDMVIAITLFYAILVIAGNFISDALYVKSDARIKEGIS</sequence>
<gene>
    <name evidence="9" type="ORF">QE109_15080</name>
</gene>
<evidence type="ECO:0000256" key="2">
    <source>
        <dbReference type="ARBA" id="ARBA00022448"/>
    </source>
</evidence>
<dbReference type="PANTHER" id="PTHR30465">
    <property type="entry name" value="INNER MEMBRANE ABC TRANSPORTER"/>
    <property type="match status" value="1"/>
</dbReference>
<dbReference type="EMBL" id="JARYZI010000012">
    <property type="protein sequence ID" value="MDH8679480.1"/>
    <property type="molecule type" value="Genomic_DNA"/>
</dbReference>
<feature type="transmembrane region" description="Helical" evidence="7">
    <location>
        <begin position="132"/>
        <end position="157"/>
    </location>
</feature>
<accession>A0ABT6NGL0</accession>
<keyword evidence="4 7" id="KW-0812">Transmembrane</keyword>
<proteinExistence type="inferred from homology"/>
<evidence type="ECO:0000256" key="7">
    <source>
        <dbReference type="RuleBase" id="RU363032"/>
    </source>
</evidence>
<keyword evidence="3" id="KW-1003">Cell membrane</keyword>
<comment type="caution">
    <text evidence="9">The sequence shown here is derived from an EMBL/GenBank/DDBJ whole genome shotgun (WGS) entry which is preliminary data.</text>
</comment>
<dbReference type="SUPFAM" id="SSF161098">
    <property type="entry name" value="MetI-like"/>
    <property type="match status" value="1"/>
</dbReference>
<evidence type="ECO:0000256" key="1">
    <source>
        <dbReference type="ARBA" id="ARBA00004651"/>
    </source>
</evidence>
<keyword evidence="5 7" id="KW-1133">Transmembrane helix</keyword>
<evidence type="ECO:0000259" key="8">
    <source>
        <dbReference type="PROSITE" id="PS50928"/>
    </source>
</evidence>
<evidence type="ECO:0000256" key="5">
    <source>
        <dbReference type="ARBA" id="ARBA00022989"/>
    </source>
</evidence>
<evidence type="ECO:0000313" key="10">
    <source>
        <dbReference type="Proteomes" id="UP001158045"/>
    </source>
</evidence>
<keyword evidence="6 7" id="KW-0472">Membrane</keyword>
<feature type="transmembrane region" description="Helical" evidence="7">
    <location>
        <begin position="100"/>
        <end position="120"/>
    </location>
</feature>
<evidence type="ECO:0000256" key="3">
    <source>
        <dbReference type="ARBA" id="ARBA00022475"/>
    </source>
</evidence>
<keyword evidence="2 7" id="KW-0813">Transport</keyword>
<dbReference type="Gene3D" id="1.10.3720.10">
    <property type="entry name" value="MetI-like"/>
    <property type="match status" value="1"/>
</dbReference>
<evidence type="ECO:0000313" key="9">
    <source>
        <dbReference type="EMBL" id="MDH8679480.1"/>
    </source>
</evidence>
<protein>
    <submittedName>
        <fullName evidence="9">ABC transporter permease</fullName>
    </submittedName>
</protein>
<feature type="domain" description="ABC transmembrane type-1" evidence="8">
    <location>
        <begin position="96"/>
        <end position="312"/>
    </location>
</feature>
<dbReference type="InterPro" id="IPR000515">
    <property type="entry name" value="MetI-like"/>
</dbReference>
<name>A0ABT6NGL0_9FIRM</name>
<keyword evidence="10" id="KW-1185">Reference proteome</keyword>
<dbReference type="InterPro" id="IPR045621">
    <property type="entry name" value="BPD_transp_1_N"/>
</dbReference>
<dbReference type="Proteomes" id="UP001158045">
    <property type="component" value="Unassembled WGS sequence"/>
</dbReference>
<dbReference type="Pfam" id="PF00528">
    <property type="entry name" value="BPD_transp_1"/>
    <property type="match status" value="1"/>
</dbReference>
<dbReference type="Pfam" id="PF19300">
    <property type="entry name" value="BPD_transp_1_N"/>
    <property type="match status" value="1"/>
</dbReference>
<comment type="subcellular location">
    <subcellularLocation>
        <location evidence="1 7">Cell membrane</location>
        <topology evidence="1 7">Multi-pass membrane protein</topology>
    </subcellularLocation>
</comment>